<evidence type="ECO:0000256" key="2">
    <source>
        <dbReference type="ARBA" id="ARBA00022729"/>
    </source>
</evidence>
<dbReference type="PROSITE" id="PS51677">
    <property type="entry name" value="NODB"/>
    <property type="match status" value="1"/>
</dbReference>
<dbReference type="InterPro" id="IPR051398">
    <property type="entry name" value="Polysacch_Deacetylase"/>
</dbReference>
<dbReference type="InterPro" id="IPR011330">
    <property type="entry name" value="Glyco_hydro/deAcase_b/a-brl"/>
</dbReference>
<dbReference type="GO" id="GO:0005975">
    <property type="term" value="P:carbohydrate metabolic process"/>
    <property type="evidence" value="ECO:0007669"/>
    <property type="project" value="InterPro"/>
</dbReference>
<evidence type="ECO:0000256" key="1">
    <source>
        <dbReference type="ARBA" id="ARBA00004613"/>
    </source>
</evidence>
<feature type="domain" description="NodB homology" evidence="4">
    <location>
        <begin position="83"/>
        <end position="265"/>
    </location>
</feature>
<dbReference type="SUPFAM" id="SSF88713">
    <property type="entry name" value="Glycoside hydrolase/deacetylase"/>
    <property type="match status" value="1"/>
</dbReference>
<organism evidence="5 6">
    <name type="scientific">Kitasatospora acidiphila</name>
    <dbReference type="NCBI Taxonomy" id="2567942"/>
    <lineage>
        <taxon>Bacteria</taxon>
        <taxon>Bacillati</taxon>
        <taxon>Actinomycetota</taxon>
        <taxon>Actinomycetes</taxon>
        <taxon>Kitasatosporales</taxon>
        <taxon>Streptomycetaceae</taxon>
        <taxon>Kitasatospora</taxon>
    </lineage>
</organism>
<comment type="subcellular location">
    <subcellularLocation>
        <location evidence="1">Secreted</location>
    </subcellularLocation>
</comment>
<dbReference type="Gene3D" id="3.20.20.370">
    <property type="entry name" value="Glycoside hydrolase/deacetylase"/>
    <property type="match status" value="1"/>
</dbReference>
<keyword evidence="6" id="KW-1185">Reference proteome</keyword>
<dbReference type="CDD" id="cd10918">
    <property type="entry name" value="CE4_NodB_like_5s_6s"/>
    <property type="match status" value="1"/>
</dbReference>
<name>A0A540W1T5_9ACTN</name>
<dbReference type="RefSeq" id="WP_141633668.1">
    <property type="nucleotide sequence ID" value="NZ_VIGB01000003.1"/>
</dbReference>
<sequence length="265" mass="29130">MVAELTGRTYLPQQGGPSGNGRRPAMPWILMYHSVADEEEDPYLLTVSPGRFAQQMRWLAVRGWRGVSVRELLAARAAGRRERLVGLTFDDGYADFAGHVVPVLSEHGFTATAFVVTERLGDVNCWDAEGPRKPLLTERQVCELAAAGWEIGSHGMSHLALPEVPPGVLRAEVEGSRTLLTELLGEPVRGFCYPYGALDAAAIRAVQRAGYDYAVAIRHSALAGRYALPRCYVGDRDGAWRLRAKRGRHGLREVIADLRRRGAAE</sequence>
<gene>
    <name evidence="5" type="ORF">E6W39_12845</name>
</gene>
<comment type="caution">
    <text evidence="5">The sequence shown here is derived from an EMBL/GenBank/DDBJ whole genome shotgun (WGS) entry which is preliminary data.</text>
</comment>
<dbReference type="InterPro" id="IPR002509">
    <property type="entry name" value="NODB_dom"/>
</dbReference>
<feature type="region of interest" description="Disordered" evidence="3">
    <location>
        <begin position="1"/>
        <end position="22"/>
    </location>
</feature>
<dbReference type="PANTHER" id="PTHR34216:SF3">
    <property type="entry name" value="POLY-BETA-1,6-N-ACETYL-D-GLUCOSAMINE N-DEACETYLASE"/>
    <property type="match status" value="1"/>
</dbReference>
<dbReference type="AlphaFoldDB" id="A0A540W1T5"/>
<dbReference type="EMBL" id="VIGB01000003">
    <property type="protein sequence ID" value="TQF02985.1"/>
    <property type="molecule type" value="Genomic_DNA"/>
</dbReference>
<dbReference type="OrthoDB" id="9782872at2"/>
<reference evidence="5 6" key="1">
    <citation type="submission" date="2019-06" db="EMBL/GenBank/DDBJ databases">
        <title>Description of Kitasatospora acidophila sp. nov. isolated from pine grove soil, and reclassification of Streptomyces novaecaesareae to Kitasatospora novaeceasareae comb. nov.</title>
        <authorList>
            <person name="Kim M.J."/>
        </authorList>
    </citation>
    <scope>NUCLEOTIDE SEQUENCE [LARGE SCALE GENOMIC DNA]</scope>
    <source>
        <strain evidence="5 6">MMS16-CNU292</strain>
    </source>
</reference>
<evidence type="ECO:0000313" key="6">
    <source>
        <dbReference type="Proteomes" id="UP000319103"/>
    </source>
</evidence>
<dbReference type="GO" id="GO:0016810">
    <property type="term" value="F:hydrolase activity, acting on carbon-nitrogen (but not peptide) bonds"/>
    <property type="evidence" value="ECO:0007669"/>
    <property type="project" value="InterPro"/>
</dbReference>
<evidence type="ECO:0000259" key="4">
    <source>
        <dbReference type="PROSITE" id="PS51677"/>
    </source>
</evidence>
<evidence type="ECO:0000313" key="5">
    <source>
        <dbReference type="EMBL" id="TQF02985.1"/>
    </source>
</evidence>
<keyword evidence="2" id="KW-0732">Signal</keyword>
<dbReference type="Pfam" id="PF01522">
    <property type="entry name" value="Polysacc_deac_1"/>
    <property type="match status" value="1"/>
</dbReference>
<dbReference type="PANTHER" id="PTHR34216">
    <property type="match status" value="1"/>
</dbReference>
<accession>A0A540W1T5</accession>
<dbReference type="Proteomes" id="UP000319103">
    <property type="component" value="Unassembled WGS sequence"/>
</dbReference>
<proteinExistence type="predicted"/>
<dbReference type="GO" id="GO:0005576">
    <property type="term" value="C:extracellular region"/>
    <property type="evidence" value="ECO:0007669"/>
    <property type="project" value="UniProtKB-SubCell"/>
</dbReference>
<evidence type="ECO:0000256" key="3">
    <source>
        <dbReference type="SAM" id="MobiDB-lite"/>
    </source>
</evidence>
<protein>
    <submittedName>
        <fullName evidence="5">Polysaccharide deacetylase family protein</fullName>
    </submittedName>
</protein>